<feature type="compositionally biased region" description="Basic and acidic residues" evidence="1">
    <location>
        <begin position="907"/>
        <end position="921"/>
    </location>
</feature>
<feature type="compositionally biased region" description="Polar residues" evidence="1">
    <location>
        <begin position="1543"/>
        <end position="1566"/>
    </location>
</feature>
<keyword evidence="4" id="KW-1185">Reference proteome</keyword>
<feature type="region of interest" description="Disordered" evidence="1">
    <location>
        <begin position="907"/>
        <end position="986"/>
    </location>
</feature>
<evidence type="ECO:0000313" key="3">
    <source>
        <dbReference type="EMBL" id="KAK9873868.1"/>
    </source>
</evidence>
<feature type="compositionally biased region" description="Basic and acidic residues" evidence="1">
    <location>
        <begin position="958"/>
        <end position="970"/>
    </location>
</feature>
<accession>A0AAW1TYV0</accession>
<feature type="compositionally biased region" description="Basic residues" evidence="1">
    <location>
        <begin position="922"/>
        <end position="933"/>
    </location>
</feature>
<feature type="compositionally biased region" description="Basic and acidic residues" evidence="1">
    <location>
        <begin position="1516"/>
        <end position="1542"/>
    </location>
</feature>
<feature type="compositionally biased region" description="Basic and acidic residues" evidence="1">
    <location>
        <begin position="935"/>
        <end position="951"/>
    </location>
</feature>
<feature type="compositionally biased region" description="Polar residues" evidence="1">
    <location>
        <begin position="1352"/>
        <end position="1374"/>
    </location>
</feature>
<comment type="caution">
    <text evidence="3">The sequence shown here is derived from an EMBL/GenBank/DDBJ whole genome shotgun (WGS) entry which is preliminary data.</text>
</comment>
<feature type="region of interest" description="Disordered" evidence="1">
    <location>
        <begin position="1233"/>
        <end position="1263"/>
    </location>
</feature>
<feature type="signal peptide" evidence="2">
    <location>
        <begin position="1"/>
        <end position="18"/>
    </location>
</feature>
<organism evidence="3 4">
    <name type="scientific">Henosepilachna vigintioctopunctata</name>
    <dbReference type="NCBI Taxonomy" id="420089"/>
    <lineage>
        <taxon>Eukaryota</taxon>
        <taxon>Metazoa</taxon>
        <taxon>Ecdysozoa</taxon>
        <taxon>Arthropoda</taxon>
        <taxon>Hexapoda</taxon>
        <taxon>Insecta</taxon>
        <taxon>Pterygota</taxon>
        <taxon>Neoptera</taxon>
        <taxon>Endopterygota</taxon>
        <taxon>Coleoptera</taxon>
        <taxon>Polyphaga</taxon>
        <taxon>Cucujiformia</taxon>
        <taxon>Coccinelloidea</taxon>
        <taxon>Coccinellidae</taxon>
        <taxon>Epilachninae</taxon>
        <taxon>Epilachnini</taxon>
        <taxon>Henosepilachna</taxon>
    </lineage>
</organism>
<feature type="compositionally biased region" description="Basic and acidic residues" evidence="1">
    <location>
        <begin position="1413"/>
        <end position="1426"/>
    </location>
</feature>
<name>A0AAW1TYV0_9CUCU</name>
<evidence type="ECO:0000313" key="4">
    <source>
        <dbReference type="Proteomes" id="UP001431783"/>
    </source>
</evidence>
<evidence type="ECO:0000256" key="2">
    <source>
        <dbReference type="SAM" id="SignalP"/>
    </source>
</evidence>
<dbReference type="EMBL" id="JARQZJ010000031">
    <property type="protein sequence ID" value="KAK9873868.1"/>
    <property type="molecule type" value="Genomic_DNA"/>
</dbReference>
<gene>
    <name evidence="3" type="ORF">WA026_002225</name>
</gene>
<feature type="compositionally biased region" description="Polar residues" evidence="1">
    <location>
        <begin position="1233"/>
        <end position="1244"/>
    </location>
</feature>
<dbReference type="Proteomes" id="UP001431783">
    <property type="component" value="Unassembled WGS sequence"/>
</dbReference>
<sequence>MWILIVALSIYVLPNVCARSLRRDPDLFTFNTAINSNITAKIQDEAVIVSLIKTAHINEDLTKEHILFGFDIFHFVPQNFRVSVNYPNKKILLNITSTINTYSIPIGMKRKEKIKSLFLRMNDEDDTVFAVVNCDGSTSVVTPINLIKFFRTASVNKFKIMFNKRYELNVYTEDDDMEDKIEKRCNVKEVLLEGDQQNDLELDRISTKLVKYTPHLYSFLYNHKNKSEIALEIFLKAFLSKDVTHKSSNSYRLVHLIQSVATTFLEIFQPEVQVLLSKIFWTQGKEHHYIRKWRPNYYNDVNIKNELINILFSDSPKTYLDSMRSLSKIGQKFREVFANPQISINEVMRNDSSLKDLLLDIVFQESLDKDQMNFLNPNYIIKKMFANYYLRDLNVNTEILNNIHKLIILHADQQDYITIGKFFRYVFFKDSGFLHANIFLESDLVIGMRVVYVLASDHMNEKRDIYWTVRSLITKKDVELPKALEYPENIITNTLRKCYQNPEMSRYIFMQTLENLFIYNNPRIGSFLDSNQGAFIYNLYRDLILNDIQKENSVLKTVLMESSYRIQGMLGLMIQSVVANVDNIKKLRQIATIFVNDTLSFAKIESGGIIQSEEEYVKLFKKLIARSSNDTDEQKKINFKIILLKHKFDNQEFQSDTIEKALSHVNLQLNEKMKNLLNEVYKKYGNNTDTLVRKIDDILDNRYRAEKEFEDIVAQDLKEGVTFDDRPITNETTSLFLIREGEEDPSMMRERIRKLKELNSLEDWYTEQAKYHQNLIRTSPRLNALRAKSDKINYNNKYEKKHKFKISETGRNNASTNVEKVKSQLKLSVRNISDKIRVEDMGLTRSGDSSSRRKGKKRVVIKRKKYINHKIKLYSKNLNTESTANIKFDRANNHADKKKINIKKYTVESEGSDKNEKPKSEKRTKKPNNRTKSKMFVEKFTENKNRSEAETSKLNLANRDDEDHRVEKSRINSNRGATKAEDKGTLSKETNSVVRFVEGLNGKNKIHSSNMSGDAKVSEEILKKTFPDRNERKLTKIVEKTSFQNNTKFFKGDNGVFLIKSPLKPINKDVRVKNEKGKSGKDVNTSLANVNETVIKTYNLTSNKTRDKSPGYKLELQIKKSGKTNGTFVANTTRIEITEKNPEMKRGNASKIYKKTIRIKSRVKILKGEDGKIYKPSTDQLIDLLLSNISLSKIDNNKNLTFMTGVRNRSKISEFNTVKKTRVNENVIASKNKTASSHKNSVISKSDRSKIPSKNLGKTNSQGGYNRKLYEKIKEALTKKLPIILGTLSTKNKTDIENNRTLFQKNKVKIAENETFLKTDEPKIQNVTTPTKKATEVKIPKMMKMSEKGIGNDTTKLQENNQKTGELSVVNRNRSLGDEKASEGKENRKNESISRIVEKNHNTEASRPTYPTNERKGPVHIRDKVSGKNTKLPVKKQEELNKFRDTKTEKEKKYMKINGAGKGTETNLVSAKMKMPKTSNRQKEIEVEKKKSNVDAQVDTLVKRTKIKPNSSKNAVNKDNKADSQLKPSLDKGDVTLEEMKNENGNVGPSSEVSFRSFQDEQCCSL</sequence>
<evidence type="ECO:0000256" key="1">
    <source>
        <dbReference type="SAM" id="MobiDB-lite"/>
    </source>
</evidence>
<feature type="compositionally biased region" description="Basic and acidic residues" evidence="1">
    <location>
        <begin position="1481"/>
        <end position="1493"/>
    </location>
</feature>
<feature type="region of interest" description="Disordered" evidence="1">
    <location>
        <begin position="1351"/>
        <end position="1431"/>
    </location>
</feature>
<reference evidence="3 4" key="1">
    <citation type="submission" date="2023-03" db="EMBL/GenBank/DDBJ databases">
        <title>Genome insight into feeding habits of ladybird beetles.</title>
        <authorList>
            <person name="Li H.-S."/>
            <person name="Huang Y.-H."/>
            <person name="Pang H."/>
        </authorList>
    </citation>
    <scope>NUCLEOTIDE SEQUENCE [LARGE SCALE GENOMIC DNA]</scope>
    <source>
        <strain evidence="3">SYSU_2023b</strain>
        <tissue evidence="3">Whole body</tissue>
    </source>
</reference>
<keyword evidence="2" id="KW-0732">Signal</keyword>
<protein>
    <submittedName>
        <fullName evidence="3">Uncharacterized protein</fullName>
    </submittedName>
</protein>
<feature type="region of interest" description="Disordered" evidence="1">
    <location>
        <begin position="1473"/>
        <end position="1566"/>
    </location>
</feature>
<feature type="chain" id="PRO_5043777472" evidence="2">
    <location>
        <begin position="19"/>
        <end position="1566"/>
    </location>
</feature>
<feature type="compositionally biased region" description="Basic and acidic residues" evidence="1">
    <location>
        <begin position="1375"/>
        <end position="1404"/>
    </location>
</feature>
<proteinExistence type="predicted"/>